<dbReference type="Proteomes" id="UP000054266">
    <property type="component" value="Unassembled WGS sequence"/>
</dbReference>
<feature type="domain" description="BZIP" evidence="2">
    <location>
        <begin position="38"/>
        <end position="52"/>
    </location>
</feature>
<organism evidence="3 4">
    <name type="scientific">Phialophora macrospora</name>
    <dbReference type="NCBI Taxonomy" id="1851006"/>
    <lineage>
        <taxon>Eukaryota</taxon>
        <taxon>Fungi</taxon>
        <taxon>Dikarya</taxon>
        <taxon>Ascomycota</taxon>
        <taxon>Pezizomycotina</taxon>
        <taxon>Eurotiomycetes</taxon>
        <taxon>Chaetothyriomycetidae</taxon>
        <taxon>Chaetothyriales</taxon>
        <taxon>Herpotrichiellaceae</taxon>
        <taxon>Phialophora</taxon>
    </lineage>
</organism>
<feature type="compositionally biased region" description="Polar residues" evidence="1">
    <location>
        <begin position="8"/>
        <end position="21"/>
    </location>
</feature>
<dbReference type="HOGENOM" id="CLU_762983_0_0_1"/>
<name>A0A0D2DNL7_9EURO</name>
<feature type="compositionally biased region" description="Basic and acidic residues" evidence="1">
    <location>
        <begin position="33"/>
        <end position="43"/>
    </location>
</feature>
<evidence type="ECO:0000313" key="4">
    <source>
        <dbReference type="Proteomes" id="UP000054266"/>
    </source>
</evidence>
<dbReference type="GO" id="GO:0003700">
    <property type="term" value="F:DNA-binding transcription factor activity"/>
    <property type="evidence" value="ECO:0007669"/>
    <property type="project" value="InterPro"/>
</dbReference>
<feature type="region of interest" description="Disordered" evidence="1">
    <location>
        <begin position="1"/>
        <end position="65"/>
    </location>
</feature>
<evidence type="ECO:0000313" key="3">
    <source>
        <dbReference type="EMBL" id="KIW63862.1"/>
    </source>
</evidence>
<dbReference type="CDD" id="cd14688">
    <property type="entry name" value="bZIP_YAP"/>
    <property type="match status" value="1"/>
</dbReference>
<reference evidence="3 4" key="1">
    <citation type="submission" date="2015-01" db="EMBL/GenBank/DDBJ databases">
        <title>The Genome Sequence of Capronia semiimmersa CBS27337.</title>
        <authorList>
            <consortium name="The Broad Institute Genomics Platform"/>
            <person name="Cuomo C."/>
            <person name="de Hoog S."/>
            <person name="Gorbushina A."/>
            <person name="Stielow B."/>
            <person name="Teixiera M."/>
            <person name="Abouelleil A."/>
            <person name="Chapman S.B."/>
            <person name="Priest M."/>
            <person name="Young S.K."/>
            <person name="Wortman J."/>
            <person name="Nusbaum C."/>
            <person name="Birren B."/>
        </authorList>
    </citation>
    <scope>NUCLEOTIDE SEQUENCE [LARGE SCALE GENOMIC DNA]</scope>
    <source>
        <strain evidence="3 4">CBS 27337</strain>
    </source>
</reference>
<evidence type="ECO:0000259" key="2">
    <source>
        <dbReference type="PROSITE" id="PS00036"/>
    </source>
</evidence>
<feature type="region of interest" description="Disordered" evidence="1">
    <location>
        <begin position="93"/>
        <end position="131"/>
    </location>
</feature>
<evidence type="ECO:0000256" key="1">
    <source>
        <dbReference type="SAM" id="MobiDB-lite"/>
    </source>
</evidence>
<gene>
    <name evidence="3" type="ORF">PV04_08834</name>
</gene>
<dbReference type="EMBL" id="KN846961">
    <property type="protein sequence ID" value="KIW63862.1"/>
    <property type="molecule type" value="Genomic_DNA"/>
</dbReference>
<dbReference type="PROSITE" id="PS00036">
    <property type="entry name" value="BZIP_BASIC"/>
    <property type="match status" value="1"/>
</dbReference>
<accession>A0A0D2DNL7</accession>
<sequence>MRRKDSTHTANHTSTSKSSTHPGIPGVPRLAKKPSEARQEQNRRAQQAFRERRRAKKQFSIRNTTVAPRLRQLALRPPPEVDVDLDQDVKVRCSDSAQSTSTQESPRPPSRCKSSSEQWCIDGEQGPPQARSWSTIERAPETPFTFPTAQTLFPAHKSLVPKRWTPREFLDLLRDPSTLALSPTPALPLWPHGVTATLAACLFNARALDIDLDRVMDPVYVSPFYRPSSGLISALPLAPSAAADEEAGASARFVALGPLRPCFAQAQVRAPREADPSARALDAVQELKRDVYVRQGVRFRGTGELRGGERVVCNEGGGRHCGHPWEAASWAVAPWFATKWKYLMDV</sequence>
<feature type="compositionally biased region" description="Polar residues" evidence="1">
    <location>
        <begin position="95"/>
        <end position="104"/>
    </location>
</feature>
<dbReference type="AlphaFoldDB" id="A0A0D2DNL7"/>
<dbReference type="InterPro" id="IPR004827">
    <property type="entry name" value="bZIP"/>
</dbReference>
<dbReference type="STRING" id="5601.A0A0D2DNL7"/>
<protein>
    <recommendedName>
        <fullName evidence="2">BZIP domain-containing protein</fullName>
    </recommendedName>
</protein>
<keyword evidence="4" id="KW-1185">Reference proteome</keyword>
<proteinExistence type="predicted"/>